<dbReference type="AlphaFoldDB" id="A0A0F9H0G7"/>
<sequence length="98" mass="10870">MKRTNFLAFLGAIIAAPLVAVKALGREPLGHGTLEGWGFVDYSLVYGKIRGRTVSGPAKLLNLHGPVTIEVWDTDAQKYIPLRQYLDTPTTYQTERPK</sequence>
<dbReference type="EMBL" id="LAZR01016420">
    <property type="protein sequence ID" value="KKM04579.1"/>
    <property type="molecule type" value="Genomic_DNA"/>
</dbReference>
<accession>A0A0F9H0G7</accession>
<gene>
    <name evidence="1" type="ORF">LCGC14_1762850</name>
</gene>
<evidence type="ECO:0000313" key="1">
    <source>
        <dbReference type="EMBL" id="KKM04579.1"/>
    </source>
</evidence>
<name>A0A0F9H0G7_9ZZZZ</name>
<organism evidence="1">
    <name type="scientific">marine sediment metagenome</name>
    <dbReference type="NCBI Taxonomy" id="412755"/>
    <lineage>
        <taxon>unclassified sequences</taxon>
        <taxon>metagenomes</taxon>
        <taxon>ecological metagenomes</taxon>
    </lineage>
</organism>
<comment type="caution">
    <text evidence="1">The sequence shown here is derived from an EMBL/GenBank/DDBJ whole genome shotgun (WGS) entry which is preliminary data.</text>
</comment>
<protein>
    <submittedName>
        <fullName evidence="1">Uncharacterized protein</fullName>
    </submittedName>
</protein>
<proteinExistence type="predicted"/>
<reference evidence="1" key="1">
    <citation type="journal article" date="2015" name="Nature">
        <title>Complex archaea that bridge the gap between prokaryotes and eukaryotes.</title>
        <authorList>
            <person name="Spang A."/>
            <person name="Saw J.H."/>
            <person name="Jorgensen S.L."/>
            <person name="Zaremba-Niedzwiedzka K."/>
            <person name="Martijn J."/>
            <person name="Lind A.E."/>
            <person name="van Eijk R."/>
            <person name="Schleper C."/>
            <person name="Guy L."/>
            <person name="Ettema T.J."/>
        </authorList>
    </citation>
    <scope>NUCLEOTIDE SEQUENCE</scope>
</reference>